<keyword evidence="8 9" id="KW-0472">Membrane</keyword>
<keyword evidence="4" id="KW-1003">Cell membrane</keyword>
<evidence type="ECO:0000256" key="2">
    <source>
        <dbReference type="ARBA" id="ARBA00008835"/>
    </source>
</evidence>
<evidence type="ECO:0000313" key="11">
    <source>
        <dbReference type="Proteomes" id="UP000319732"/>
    </source>
</evidence>
<feature type="transmembrane region" description="Helical" evidence="9">
    <location>
        <begin position="108"/>
        <end position="134"/>
    </location>
</feature>
<dbReference type="EMBL" id="VHSG01000006">
    <property type="protein sequence ID" value="TQV84076.1"/>
    <property type="molecule type" value="Genomic_DNA"/>
</dbReference>
<comment type="subcellular location">
    <subcellularLocation>
        <location evidence="1">Cell inner membrane</location>
        <topology evidence="1">Multi-pass membrane protein</topology>
    </subcellularLocation>
</comment>
<keyword evidence="11" id="KW-1185">Reference proteome</keyword>
<accession>A0A545U3P2</accession>
<dbReference type="AlphaFoldDB" id="A0A545U3P2"/>
<feature type="transmembrane region" description="Helical" evidence="9">
    <location>
        <begin position="311"/>
        <end position="327"/>
    </location>
</feature>
<dbReference type="OrthoDB" id="9759185at2"/>
<feature type="transmembrane region" description="Helical" evidence="9">
    <location>
        <begin position="76"/>
        <end position="96"/>
    </location>
</feature>
<dbReference type="InterPro" id="IPR042193">
    <property type="entry name" value="FHIPEP_3"/>
</dbReference>
<evidence type="ECO:0000256" key="7">
    <source>
        <dbReference type="ARBA" id="ARBA00022989"/>
    </source>
</evidence>
<dbReference type="PANTHER" id="PTHR30161:SF2">
    <property type="entry name" value="INVASION PROTEIN INVA"/>
    <property type="match status" value="1"/>
</dbReference>
<feature type="transmembrane region" description="Helical" evidence="9">
    <location>
        <begin position="289"/>
        <end position="305"/>
    </location>
</feature>
<keyword evidence="6 9" id="KW-0812">Transmembrane</keyword>
<evidence type="ECO:0000256" key="6">
    <source>
        <dbReference type="ARBA" id="ARBA00022692"/>
    </source>
</evidence>
<dbReference type="PIRSF" id="PIRSF005419">
    <property type="entry name" value="FlhA"/>
    <property type="match status" value="1"/>
</dbReference>
<dbReference type="Pfam" id="PF00771">
    <property type="entry name" value="FHIPEP"/>
    <property type="match status" value="1"/>
</dbReference>
<dbReference type="PRINTS" id="PR00949">
    <property type="entry name" value="TYPE3IMAPROT"/>
</dbReference>
<dbReference type="Gene3D" id="3.40.50.12790">
    <property type="entry name" value="FHIPEP family, domain 4"/>
    <property type="match status" value="1"/>
</dbReference>
<evidence type="ECO:0000256" key="4">
    <source>
        <dbReference type="ARBA" id="ARBA00022475"/>
    </source>
</evidence>
<dbReference type="GO" id="GO:0005886">
    <property type="term" value="C:plasma membrane"/>
    <property type="evidence" value="ECO:0007669"/>
    <property type="project" value="UniProtKB-SubCell"/>
</dbReference>
<gene>
    <name evidence="10" type="ORF">FKG94_05260</name>
</gene>
<evidence type="ECO:0000256" key="3">
    <source>
        <dbReference type="ARBA" id="ARBA00022448"/>
    </source>
</evidence>
<dbReference type="NCBIfam" id="TIGR01399">
    <property type="entry name" value="hrcV"/>
    <property type="match status" value="1"/>
</dbReference>
<dbReference type="PROSITE" id="PS00994">
    <property type="entry name" value="FHIPEP"/>
    <property type="match status" value="1"/>
</dbReference>
<dbReference type="InterPro" id="IPR006302">
    <property type="entry name" value="T3SS_HrcV"/>
</dbReference>
<dbReference type="InterPro" id="IPR001712">
    <property type="entry name" value="T3SS_FHIPEP"/>
</dbReference>
<protein>
    <submittedName>
        <fullName evidence="10">EscV/YscV/HrcV family type III secretion system export apparatus protein</fullName>
    </submittedName>
</protein>
<evidence type="ECO:0000256" key="9">
    <source>
        <dbReference type="SAM" id="Phobius"/>
    </source>
</evidence>
<keyword evidence="3" id="KW-0813">Transport</keyword>
<dbReference type="RefSeq" id="WP_142903156.1">
    <property type="nucleotide sequence ID" value="NZ_ML660089.1"/>
</dbReference>
<evidence type="ECO:0000313" key="10">
    <source>
        <dbReference type="EMBL" id="TQV84076.1"/>
    </source>
</evidence>
<evidence type="ECO:0000256" key="1">
    <source>
        <dbReference type="ARBA" id="ARBA00004429"/>
    </source>
</evidence>
<comment type="caution">
    <text evidence="10">The sequence shown here is derived from an EMBL/GenBank/DDBJ whole genome shotgun (WGS) entry which is preliminary data.</text>
</comment>
<organism evidence="10 11">
    <name type="scientific">Exilibacterium tricleocarpae</name>
    <dbReference type="NCBI Taxonomy" id="2591008"/>
    <lineage>
        <taxon>Bacteria</taxon>
        <taxon>Pseudomonadati</taxon>
        <taxon>Pseudomonadota</taxon>
        <taxon>Gammaproteobacteria</taxon>
        <taxon>Cellvibrionales</taxon>
        <taxon>Cellvibrionaceae</taxon>
        <taxon>Exilibacterium</taxon>
    </lineage>
</organism>
<dbReference type="Gene3D" id="1.10.8.540">
    <property type="entry name" value="FHIPEP family, domain 3"/>
    <property type="match status" value="1"/>
</dbReference>
<dbReference type="Gene3D" id="3.40.30.60">
    <property type="entry name" value="FHIPEP family, domain 1"/>
    <property type="match status" value="1"/>
</dbReference>
<dbReference type="InterPro" id="IPR025505">
    <property type="entry name" value="FHIPEP_CS"/>
</dbReference>
<evidence type="ECO:0000256" key="5">
    <source>
        <dbReference type="ARBA" id="ARBA00022519"/>
    </source>
</evidence>
<dbReference type="InterPro" id="IPR042196">
    <property type="entry name" value="FHIPEP_4"/>
</dbReference>
<proteinExistence type="inferred from homology"/>
<dbReference type="PANTHER" id="PTHR30161">
    <property type="entry name" value="FLAGELLAR EXPORT PROTEIN, MEMBRANE FLHA SUBUNIT-RELATED"/>
    <property type="match status" value="1"/>
</dbReference>
<comment type="similarity">
    <text evidence="2">Belongs to the FHIPEP (flagella/HR/invasion proteins export pore) family.</text>
</comment>
<feature type="transmembrane region" description="Helical" evidence="9">
    <location>
        <begin position="21"/>
        <end position="39"/>
    </location>
</feature>
<dbReference type="InterPro" id="IPR042194">
    <property type="entry name" value="FHIPEP_1"/>
</dbReference>
<keyword evidence="5" id="KW-0997">Cell inner membrane</keyword>
<dbReference type="Proteomes" id="UP000319732">
    <property type="component" value="Unassembled WGS sequence"/>
</dbReference>
<keyword evidence="7 9" id="KW-1133">Transmembrane helix</keyword>
<sequence>MNKMTSALTKTSLSINGHAEIIAAFAVVGIVFMMILPLPNTVIDGLIALNICLSFLLVMLSMYFPSPLYFSTFPAVLLFTTLFRLALSISTTRMILLEADAGNIVTAFGNFVVGGNLAVGVVIFLILTIVQFLVITKGSERVAEVSARFTLDAMPGKQMSIDSDLRAGLLSAVEAKKKRNDLAKTNQLFGAMDGAMKFVKGDAIAGIVIVLVNLIGGASIGVSQHGLSPGESMQLYSILTIGDGLVAQIPALLISLTAGMIITRVTNEDDEDANVGRDIAAQLTSQPKAWVIAGLVMFGFSMVPGMPTKTFIAFSLATFSIGFYSILTRRRNSRTGISAEQETVARESKLYSEDIRSFSMTRDYLLLLNSKSKDSQLSNELIKIVRKTRNEIVINYGFTLPNIMIDYVDDLDPDEYRFCVSEIPVVKGLMSEELICIQVKDDLFETLDIQARYRNVDANGVPLIWVDAKYREMLTDRSIYAADYLTAAQINIRQVFQKTGPRFIGVQETQKLIGWLQKELPELAKELERVVSISMLSEILQRLAAEGVSIRCFRVIAETLVEHAQAERDPGTLTDLVRIALKNQICHEFSKNETLNALLFTPQTEDMLRNSIRQTTRGGFFALDPDTTKSLLNDFERIQEASLKEGDRPIILAAADIRRYVWELIKDEKFSLPVLSYSEVTTSFRVKPIEIINL</sequence>
<feature type="transmembrane region" description="Helical" evidence="9">
    <location>
        <begin position="203"/>
        <end position="223"/>
    </location>
</feature>
<name>A0A545U3P2_9GAMM</name>
<feature type="transmembrane region" description="Helical" evidence="9">
    <location>
        <begin position="45"/>
        <end position="64"/>
    </location>
</feature>
<feature type="transmembrane region" description="Helical" evidence="9">
    <location>
        <begin position="235"/>
        <end position="254"/>
    </location>
</feature>
<evidence type="ECO:0000256" key="8">
    <source>
        <dbReference type="ARBA" id="ARBA00023136"/>
    </source>
</evidence>
<dbReference type="GO" id="GO:0009306">
    <property type="term" value="P:protein secretion"/>
    <property type="evidence" value="ECO:0007669"/>
    <property type="project" value="InterPro"/>
</dbReference>
<reference evidence="10 11" key="1">
    <citation type="submission" date="2019-06" db="EMBL/GenBank/DDBJ databases">
        <title>Whole genome sequence for Cellvibrionaceae sp. R142.</title>
        <authorList>
            <person name="Wang G."/>
        </authorList>
    </citation>
    <scope>NUCLEOTIDE SEQUENCE [LARGE SCALE GENOMIC DNA]</scope>
    <source>
        <strain evidence="10 11">R142</strain>
    </source>
</reference>